<dbReference type="PROSITE" id="PS50023">
    <property type="entry name" value="LIM_DOMAIN_2"/>
    <property type="match status" value="1"/>
</dbReference>
<evidence type="ECO:0000256" key="3">
    <source>
        <dbReference type="PROSITE-ProRule" id="PRU00125"/>
    </source>
</evidence>
<dbReference type="GO" id="GO:0046872">
    <property type="term" value="F:metal ion binding"/>
    <property type="evidence" value="ECO:0007669"/>
    <property type="project" value="UniProtKB-KW"/>
</dbReference>
<evidence type="ECO:0000313" key="6">
    <source>
        <dbReference type="RefSeq" id="XP_022133430.1"/>
    </source>
</evidence>
<dbReference type="Proteomes" id="UP000504603">
    <property type="component" value="Unplaced"/>
</dbReference>
<reference evidence="6" key="1">
    <citation type="submission" date="2025-08" db="UniProtKB">
        <authorList>
            <consortium name="RefSeq"/>
        </authorList>
    </citation>
    <scope>IDENTIFICATION</scope>
    <source>
        <strain evidence="6">OHB3-1</strain>
    </source>
</reference>
<dbReference type="Pfam" id="PF12315">
    <property type="entry name" value="DA1-like"/>
    <property type="match status" value="1"/>
</dbReference>
<dbReference type="InterPro" id="IPR022087">
    <property type="entry name" value="DA1-like_dom"/>
</dbReference>
<protein>
    <submittedName>
        <fullName evidence="6">Protein DA1-related 1-like</fullName>
    </submittedName>
</protein>
<dbReference type="SUPFAM" id="SSF57716">
    <property type="entry name" value="Glucocorticoid receptor-like (DNA-binding domain)"/>
    <property type="match status" value="1"/>
</dbReference>
<organism evidence="5 6">
    <name type="scientific">Momordica charantia</name>
    <name type="common">Bitter gourd</name>
    <name type="synonym">Balsam pear</name>
    <dbReference type="NCBI Taxonomy" id="3673"/>
    <lineage>
        <taxon>Eukaryota</taxon>
        <taxon>Viridiplantae</taxon>
        <taxon>Streptophyta</taxon>
        <taxon>Embryophyta</taxon>
        <taxon>Tracheophyta</taxon>
        <taxon>Spermatophyta</taxon>
        <taxon>Magnoliopsida</taxon>
        <taxon>eudicotyledons</taxon>
        <taxon>Gunneridae</taxon>
        <taxon>Pentapetalae</taxon>
        <taxon>rosids</taxon>
        <taxon>fabids</taxon>
        <taxon>Cucurbitales</taxon>
        <taxon>Cucurbitaceae</taxon>
        <taxon>Momordiceae</taxon>
        <taxon>Momordica</taxon>
    </lineage>
</organism>
<gene>
    <name evidence="6" type="primary">LOC111005995</name>
</gene>
<dbReference type="PANTHER" id="PTHR24209:SF37">
    <property type="entry name" value="LIM ZINC-BINDING DOMAIN-CONTAINING PROTEIN"/>
    <property type="match status" value="1"/>
</dbReference>
<dbReference type="PANTHER" id="PTHR24209">
    <property type="entry name" value="PROTEIN DA1-RELATED 2"/>
    <property type="match status" value="1"/>
</dbReference>
<dbReference type="RefSeq" id="XP_022133430.1">
    <property type="nucleotide sequence ID" value="XM_022277738.1"/>
</dbReference>
<name>A0A6J1BV83_MOMCH</name>
<evidence type="ECO:0000256" key="2">
    <source>
        <dbReference type="ARBA" id="ARBA00022833"/>
    </source>
</evidence>
<dbReference type="AlphaFoldDB" id="A0A6J1BV83"/>
<dbReference type="OrthoDB" id="25414at2759"/>
<sequence length="466" mass="53743">MERASHVGRILGWNHARYGIEDTSILNLLHYSTDGIAEYEQGQVDYVMAKSLKEMEQQKLIIERVNKKTIRAQVEEDEQLANAIQLSLVMMSSLTDGSPHDSSKSDASASKICAGCNTEIRIGQRVLHCNGIVWHPECLICHACKQLIRDDEFILSENRQYHRTCHRKMRYPKCYVCNNFIPYTHDGIEYREHPFWEQKYCPSHENDGTSKCYSCEKLQPKGCKYNSLKDGRRFCPECFSFRIMDINKCQPLFDEIQEFFARLHMKFDQKIPLVLVEREALNEALEGEKNGHHHLSETRGLCLSEEQIIRVIRRRKPIDRGHSTLDMPTQPLKLARSCEVTAIFILYGLPRLLTGSIIAHEMMHAWLRLQGYPNLEPEIEEGICQVIAHKWLKSKMELGSRAAMAANKHELLSETEMKLGECFICLIEQDSSPAYGDGFRKAREAVFRFGLKATLDHIKLTRTLPV</sequence>
<evidence type="ECO:0000259" key="4">
    <source>
        <dbReference type="PROSITE" id="PS50023"/>
    </source>
</evidence>
<keyword evidence="3" id="KW-0440">LIM domain</keyword>
<proteinExistence type="predicted"/>
<accession>A0A6J1BV83</accession>
<dbReference type="KEGG" id="mcha:111005995"/>
<dbReference type="InterPro" id="IPR045218">
    <property type="entry name" value="DA1-like"/>
</dbReference>
<dbReference type="Pfam" id="PF00412">
    <property type="entry name" value="LIM"/>
    <property type="match status" value="1"/>
</dbReference>
<evidence type="ECO:0000313" key="5">
    <source>
        <dbReference type="Proteomes" id="UP000504603"/>
    </source>
</evidence>
<keyword evidence="5" id="KW-1185">Reference proteome</keyword>
<dbReference type="GO" id="GO:0043130">
    <property type="term" value="F:ubiquitin binding"/>
    <property type="evidence" value="ECO:0007669"/>
    <property type="project" value="TreeGrafter"/>
</dbReference>
<dbReference type="PROSITE" id="PS00478">
    <property type="entry name" value="LIM_DOMAIN_1"/>
    <property type="match status" value="1"/>
</dbReference>
<dbReference type="Gene3D" id="2.10.110.10">
    <property type="entry name" value="Cysteine Rich Protein"/>
    <property type="match status" value="1"/>
</dbReference>
<dbReference type="GeneID" id="111005995"/>
<dbReference type="SMART" id="SM00132">
    <property type="entry name" value="LIM"/>
    <property type="match status" value="1"/>
</dbReference>
<dbReference type="InterPro" id="IPR001781">
    <property type="entry name" value="Znf_LIM"/>
</dbReference>
<keyword evidence="1 3" id="KW-0479">Metal-binding</keyword>
<dbReference type="CDD" id="cd09396">
    <property type="entry name" value="LIM_DA1"/>
    <property type="match status" value="1"/>
</dbReference>
<evidence type="ECO:0000256" key="1">
    <source>
        <dbReference type="ARBA" id="ARBA00022723"/>
    </source>
</evidence>
<feature type="domain" description="LIM zinc-binding" evidence="4">
    <location>
        <begin position="111"/>
        <end position="172"/>
    </location>
</feature>
<keyword evidence="2 3" id="KW-0862">Zinc</keyword>